<accession>A0A2P2N1I9</accession>
<dbReference type="EMBL" id="GGEC01055817">
    <property type="protein sequence ID" value="MBX36301.1"/>
    <property type="molecule type" value="Transcribed_RNA"/>
</dbReference>
<sequence>MPVQVWCFSVHFFLLCVRFSVVFVDWLVARNLFSNISGVLCLVLIVQIVKFTSNILVGRCAILSLSVMPDTNGMTL</sequence>
<dbReference type="AlphaFoldDB" id="A0A2P2N1I9"/>
<evidence type="ECO:0000313" key="2">
    <source>
        <dbReference type="EMBL" id="MBX36301.1"/>
    </source>
</evidence>
<proteinExistence type="predicted"/>
<evidence type="ECO:0000256" key="1">
    <source>
        <dbReference type="SAM" id="Phobius"/>
    </source>
</evidence>
<keyword evidence="1" id="KW-1133">Transmembrane helix</keyword>
<organism evidence="2">
    <name type="scientific">Rhizophora mucronata</name>
    <name type="common">Asiatic mangrove</name>
    <dbReference type="NCBI Taxonomy" id="61149"/>
    <lineage>
        <taxon>Eukaryota</taxon>
        <taxon>Viridiplantae</taxon>
        <taxon>Streptophyta</taxon>
        <taxon>Embryophyta</taxon>
        <taxon>Tracheophyta</taxon>
        <taxon>Spermatophyta</taxon>
        <taxon>Magnoliopsida</taxon>
        <taxon>eudicotyledons</taxon>
        <taxon>Gunneridae</taxon>
        <taxon>Pentapetalae</taxon>
        <taxon>rosids</taxon>
        <taxon>fabids</taxon>
        <taxon>Malpighiales</taxon>
        <taxon>Rhizophoraceae</taxon>
        <taxon>Rhizophora</taxon>
    </lineage>
</organism>
<reference evidence="2" key="1">
    <citation type="submission" date="2018-02" db="EMBL/GenBank/DDBJ databases">
        <title>Rhizophora mucronata_Transcriptome.</title>
        <authorList>
            <person name="Meera S.P."/>
            <person name="Sreeshan A."/>
            <person name="Augustine A."/>
        </authorList>
    </citation>
    <scope>NUCLEOTIDE SEQUENCE</scope>
    <source>
        <tissue evidence="2">Leaf</tissue>
    </source>
</reference>
<protein>
    <submittedName>
        <fullName evidence="2">Uncharacterized protein</fullName>
    </submittedName>
</protein>
<keyword evidence="1" id="KW-0812">Transmembrane</keyword>
<keyword evidence="1" id="KW-0472">Membrane</keyword>
<name>A0A2P2N1I9_RHIMU</name>
<feature type="transmembrane region" description="Helical" evidence="1">
    <location>
        <begin position="5"/>
        <end position="26"/>
    </location>
</feature>
<feature type="transmembrane region" description="Helical" evidence="1">
    <location>
        <begin position="32"/>
        <end position="49"/>
    </location>
</feature>